<dbReference type="GO" id="GO:0005737">
    <property type="term" value="C:cytoplasm"/>
    <property type="evidence" value="ECO:0007669"/>
    <property type="project" value="TreeGrafter"/>
</dbReference>
<dbReference type="InterPro" id="IPR007886">
    <property type="entry name" value="AlaDH/PNT_N"/>
</dbReference>
<feature type="domain" description="Alanine dehydrogenase/pyridine nucleotide transhydrogenase NAD(H)-binding" evidence="2">
    <location>
        <begin position="173"/>
        <end position="361"/>
    </location>
</feature>
<evidence type="ECO:0000313" key="4">
    <source>
        <dbReference type="EMBL" id="MBP3191269.1"/>
    </source>
</evidence>
<dbReference type="InterPro" id="IPR051168">
    <property type="entry name" value="AASS"/>
</dbReference>
<dbReference type="SMART" id="SM01003">
    <property type="entry name" value="AlaDh_PNT_N"/>
    <property type="match status" value="1"/>
</dbReference>
<feature type="domain" description="Alanine dehydrogenase/pyridine nucleotide transhydrogenase N-terminal" evidence="3">
    <location>
        <begin position="5"/>
        <end position="136"/>
    </location>
</feature>
<keyword evidence="5" id="KW-1185">Reference proteome</keyword>
<dbReference type="SMART" id="SM01002">
    <property type="entry name" value="AlaDh_PNT_C"/>
    <property type="match status" value="1"/>
</dbReference>
<dbReference type="Pfam" id="PF05222">
    <property type="entry name" value="AlaDh_PNT_N"/>
    <property type="match status" value="1"/>
</dbReference>
<dbReference type="EMBL" id="JAFIDN010000001">
    <property type="protein sequence ID" value="MBP3191269.1"/>
    <property type="molecule type" value="Genomic_DNA"/>
</dbReference>
<sequence>MNSLGIRHEDKYAPERRTPLVPSDVRKLVNEHGIPVYVERSQKRIFTHAEFEDAGAGIVDDVSFCDIVLGVKEMPVGSFRPGMVCVYFSHVIKGQRQNMAMLRDIMESGATLIDYERILDQNGNRLIFFGRYAGIAGMINTLWSTGQRYEKLGKATPFSTIKQASRYDSLEAAKEDIRRSGEAIASSGPGEGAGPLIFAVTGDGNVAQGALEILDLLPVTELAPGELRDLDRSRLDPGAIYKVNLIPADYMVHKKGKKFSLQDYIAFPDHYESRFEEFLPNINVLVNGIYWDERYPRLVTKKWLREKNQHLNVIGDITCDPDGSVECTVKATEIEDPVFVYDPETDSHNMGFDGPGVTVMAVDILPSELPREASKQFSSLLSPWIPHLAAADYDDSFADLNLPPELKGAVIVHKKKLTPDYGYLKAYLNQVSG</sequence>
<keyword evidence="1" id="KW-0560">Oxidoreductase</keyword>
<dbReference type="InterPro" id="IPR007698">
    <property type="entry name" value="AlaDH/PNT_NAD(H)-bd"/>
</dbReference>
<name>A0A8J7RKD2_9BACT</name>
<comment type="caution">
    <text evidence="4">The sequence shown here is derived from an EMBL/GenBank/DDBJ whole genome shotgun (WGS) entry which is preliminary data.</text>
</comment>
<gene>
    <name evidence="4" type="ORF">NATSA_01195</name>
</gene>
<dbReference type="Proteomes" id="UP000673975">
    <property type="component" value="Unassembled WGS sequence"/>
</dbReference>
<dbReference type="GO" id="GO:0004753">
    <property type="term" value="F:saccharopine dehydrogenase activity"/>
    <property type="evidence" value="ECO:0007669"/>
    <property type="project" value="TreeGrafter"/>
</dbReference>
<organism evidence="4 5">
    <name type="scientific">Natronogracilivirga saccharolytica</name>
    <dbReference type="NCBI Taxonomy" id="2812953"/>
    <lineage>
        <taxon>Bacteria</taxon>
        <taxon>Pseudomonadati</taxon>
        <taxon>Balneolota</taxon>
        <taxon>Balneolia</taxon>
        <taxon>Balneolales</taxon>
        <taxon>Cyclonatronaceae</taxon>
        <taxon>Natronogracilivirga</taxon>
    </lineage>
</organism>
<dbReference type="AlphaFoldDB" id="A0A8J7RKD2"/>
<dbReference type="CDD" id="cd12189">
    <property type="entry name" value="LKR_SDH_like"/>
    <property type="match status" value="1"/>
</dbReference>
<evidence type="ECO:0000256" key="1">
    <source>
        <dbReference type="ARBA" id="ARBA00023002"/>
    </source>
</evidence>
<evidence type="ECO:0008006" key="6">
    <source>
        <dbReference type="Google" id="ProtNLM"/>
    </source>
</evidence>
<protein>
    <recommendedName>
        <fullName evidence="6">Saccharopine dehydrogenase (NAD(+), L-lysine-forming)</fullName>
    </recommendedName>
</protein>
<dbReference type="PANTHER" id="PTHR11133">
    <property type="entry name" value="SACCHAROPINE DEHYDROGENASE"/>
    <property type="match status" value="1"/>
</dbReference>
<reference evidence="4" key="1">
    <citation type="submission" date="2021-02" db="EMBL/GenBank/DDBJ databases">
        <title>Natronogracilivirga saccharolytica gen. nov. sp. nov. a new anaerobic, haloalkiliphilic carbohydrate-fermenting bacterium from soda lake and proposing of Cyclonatronumiaceae fam. nov. in the phylum Balneolaeota.</title>
        <authorList>
            <person name="Zhilina T.N."/>
            <person name="Sorokin D.Y."/>
            <person name="Zavarzina D.G."/>
            <person name="Toshchakov S.V."/>
            <person name="Kublanov I.V."/>
        </authorList>
    </citation>
    <scope>NUCLEOTIDE SEQUENCE</scope>
    <source>
        <strain evidence="4">Z-1702</strain>
    </source>
</reference>
<accession>A0A8J7RKD2</accession>
<dbReference type="GO" id="GO:0019878">
    <property type="term" value="P:lysine biosynthetic process via aminoadipic acid"/>
    <property type="evidence" value="ECO:0007669"/>
    <property type="project" value="TreeGrafter"/>
</dbReference>
<dbReference type="Gene3D" id="3.40.50.720">
    <property type="entry name" value="NAD(P)-binding Rossmann-like Domain"/>
    <property type="match status" value="2"/>
</dbReference>
<dbReference type="SUPFAM" id="SSF52283">
    <property type="entry name" value="Formate/glycerate dehydrogenase catalytic domain-like"/>
    <property type="match status" value="1"/>
</dbReference>
<evidence type="ECO:0000313" key="5">
    <source>
        <dbReference type="Proteomes" id="UP000673975"/>
    </source>
</evidence>
<evidence type="ECO:0000259" key="2">
    <source>
        <dbReference type="SMART" id="SM01002"/>
    </source>
</evidence>
<evidence type="ECO:0000259" key="3">
    <source>
        <dbReference type="SMART" id="SM01003"/>
    </source>
</evidence>
<dbReference type="RefSeq" id="WP_210509592.1">
    <property type="nucleotide sequence ID" value="NZ_JAFIDN010000001.1"/>
</dbReference>
<dbReference type="PANTHER" id="PTHR11133:SF22">
    <property type="entry name" value="ALPHA-AMINOADIPIC SEMIALDEHYDE SYNTHASE, MITOCHONDRIAL"/>
    <property type="match status" value="1"/>
</dbReference>
<proteinExistence type="predicted"/>